<protein>
    <submittedName>
        <fullName evidence="3">Programmed cell death protein 5</fullName>
    </submittedName>
</protein>
<feature type="compositionally biased region" description="Polar residues" evidence="2">
    <location>
        <begin position="7"/>
        <end position="29"/>
    </location>
</feature>
<dbReference type="EMBL" id="LSSN01003875">
    <property type="protein sequence ID" value="OMJ12646.1"/>
    <property type="molecule type" value="Genomic_DNA"/>
</dbReference>
<evidence type="ECO:0000313" key="5">
    <source>
        <dbReference type="Proteomes" id="UP000187283"/>
    </source>
</evidence>
<evidence type="ECO:0000313" key="4">
    <source>
        <dbReference type="EMBL" id="OMJ14667.1"/>
    </source>
</evidence>
<dbReference type="EMBL" id="LSSN01002971">
    <property type="protein sequence ID" value="OMJ14667.1"/>
    <property type="molecule type" value="Genomic_DNA"/>
</dbReference>
<dbReference type="STRING" id="133412.A0A1R1XDF8"/>
<dbReference type="PANTHER" id="PTHR10840">
    <property type="entry name" value="PROGRAMMED CELL DEATH PROTEIN 5"/>
    <property type="match status" value="1"/>
</dbReference>
<evidence type="ECO:0000313" key="3">
    <source>
        <dbReference type="EMBL" id="OMJ12646.1"/>
    </source>
</evidence>
<evidence type="ECO:0000256" key="2">
    <source>
        <dbReference type="SAM" id="MobiDB-lite"/>
    </source>
</evidence>
<feature type="compositionally biased region" description="Basic and acidic residues" evidence="2">
    <location>
        <begin position="31"/>
        <end position="43"/>
    </location>
</feature>
<organism evidence="3 5">
    <name type="scientific">Smittium culicis</name>
    <dbReference type="NCBI Taxonomy" id="133412"/>
    <lineage>
        <taxon>Eukaryota</taxon>
        <taxon>Fungi</taxon>
        <taxon>Fungi incertae sedis</taxon>
        <taxon>Zoopagomycota</taxon>
        <taxon>Kickxellomycotina</taxon>
        <taxon>Harpellomycetes</taxon>
        <taxon>Harpellales</taxon>
        <taxon>Legeriomycetaceae</taxon>
        <taxon>Smittium</taxon>
    </lineage>
</organism>
<accession>A0A1R1XDF8</accession>
<reference evidence="3 5" key="1">
    <citation type="submission" date="2017-01" db="EMBL/GenBank/DDBJ databases">
        <authorList>
            <person name="Mah S.A."/>
            <person name="Swanson W.J."/>
            <person name="Moy G.W."/>
            <person name="Vacquier V.D."/>
        </authorList>
    </citation>
    <scope>NUCLEOTIDE SEQUENCE [LARGE SCALE GENOMIC DNA]</scope>
    <source>
        <strain evidence="3 5">GSMNP</strain>
    </source>
</reference>
<comment type="similarity">
    <text evidence="1">Belongs to the PDCD5 family.</text>
</comment>
<evidence type="ECO:0000256" key="1">
    <source>
        <dbReference type="ARBA" id="ARBA00010490"/>
    </source>
</evidence>
<dbReference type="PIRSF" id="PIRSF015730">
    <property type="entry name" value="TFAR19"/>
    <property type="match status" value="1"/>
</dbReference>
<dbReference type="InterPro" id="IPR002836">
    <property type="entry name" value="PDCD5-like"/>
</dbReference>
<name>A0A1R1XDF8_9FUNG</name>
<proteinExistence type="inferred from homology"/>
<dbReference type="AlphaFoldDB" id="A0A1R1XDF8"/>
<keyword evidence="5" id="KW-1185">Reference proteome</keyword>
<dbReference type="PANTHER" id="PTHR10840:SF0">
    <property type="entry name" value="PROGRAMMED CELL DEATH PROTEIN 5"/>
    <property type="match status" value="1"/>
</dbReference>
<sequence length="127" mass="14201">MEGQGMESLNAQQLAQIQATSGAGSSGQNPDAKKQESEMRDEMLSQILTSEARERLGRINLVKPEKAKQIGDLLLSMAARGQIMKKVTQDELVDILERINSSTQKETKIVYSRRNIDDSDDEDEYDL</sequence>
<dbReference type="GO" id="GO:0003677">
    <property type="term" value="F:DNA binding"/>
    <property type="evidence" value="ECO:0007669"/>
    <property type="project" value="InterPro"/>
</dbReference>
<dbReference type="OrthoDB" id="10252486at2759"/>
<dbReference type="Gene3D" id="1.10.8.140">
    <property type="entry name" value="PDCD5-like"/>
    <property type="match status" value="1"/>
</dbReference>
<dbReference type="InterPro" id="IPR036883">
    <property type="entry name" value="PDCD5-like_sf"/>
</dbReference>
<gene>
    <name evidence="4" type="ORF">AYI70_g7745</name>
    <name evidence="3" type="ORF">AYI70_g8981</name>
</gene>
<feature type="region of interest" description="Disordered" evidence="2">
    <location>
        <begin position="1"/>
        <end position="43"/>
    </location>
</feature>
<comment type="caution">
    <text evidence="3">The sequence shown here is derived from an EMBL/GenBank/DDBJ whole genome shotgun (WGS) entry which is preliminary data.</text>
</comment>
<dbReference type="Pfam" id="PF01984">
    <property type="entry name" value="dsDNA_bind"/>
    <property type="match status" value="1"/>
</dbReference>
<dbReference type="GO" id="GO:0005634">
    <property type="term" value="C:nucleus"/>
    <property type="evidence" value="ECO:0007669"/>
    <property type="project" value="TreeGrafter"/>
</dbReference>
<dbReference type="SUPFAM" id="SSF46950">
    <property type="entry name" value="Double-stranded DNA-binding domain"/>
    <property type="match status" value="1"/>
</dbReference>
<dbReference type="Proteomes" id="UP000187283">
    <property type="component" value="Unassembled WGS sequence"/>
</dbReference>
<dbReference type="GO" id="GO:0005829">
    <property type="term" value="C:cytosol"/>
    <property type="evidence" value="ECO:0007669"/>
    <property type="project" value="TreeGrafter"/>
</dbReference>